<proteinExistence type="predicted"/>
<reference evidence="3" key="1">
    <citation type="journal article" date="2019" name="Int. J. Syst. Evol. Microbiol.">
        <title>The Global Catalogue of Microorganisms (GCM) 10K type strain sequencing project: providing services to taxonomists for standard genome sequencing and annotation.</title>
        <authorList>
            <consortium name="The Broad Institute Genomics Platform"/>
            <consortium name="The Broad Institute Genome Sequencing Center for Infectious Disease"/>
            <person name="Wu L."/>
            <person name="Ma J."/>
        </authorList>
    </citation>
    <scope>NUCLEOTIDE SEQUENCE [LARGE SCALE GENOMIC DNA]</scope>
    <source>
        <strain evidence="3">JCM 18200</strain>
    </source>
</reference>
<accession>A0ABP9C0D8</accession>
<gene>
    <name evidence="2" type="ORF">GCM10023231_35150</name>
</gene>
<comment type="caution">
    <text evidence="2">The sequence shown here is derived from an EMBL/GenBank/DDBJ whole genome shotgun (WGS) entry which is preliminary data.</text>
</comment>
<dbReference type="RefSeq" id="WP_345233810.1">
    <property type="nucleotide sequence ID" value="NZ_BAABIQ010000043.1"/>
</dbReference>
<dbReference type="InterPro" id="IPR025665">
    <property type="entry name" value="Beta-barrel_OMP_2"/>
</dbReference>
<sequence>MIKPFLIVLAVLCFSGLTYSQTISLGLKGGITIPHLPAPGAKNNVFNGGYRSRLEPDVSIFVDVRFSDWLSLQPTMEYAVQGGDKNGFQAIPFPEELIPELHGQTPPEYLYADIQSTATFNYLLFPVLVKLGLNLGSSPFRVYGGIGPFVGILLNARQKTSGHSTVYLDEDKQTLVPDPAHPKSPLVYTFDANIDSKDELNTTNVGLEGILGIAYKLNRSSIFIEGGGNYGFLDIQKEKTNGQNHTGAVVVSLGYAYTL</sequence>
<name>A0ABP9C0D8_9SPHI</name>
<keyword evidence="3" id="KW-1185">Reference proteome</keyword>
<organism evidence="2 3">
    <name type="scientific">Olivibacter ginsenosidimutans</name>
    <dbReference type="NCBI Taxonomy" id="1176537"/>
    <lineage>
        <taxon>Bacteria</taxon>
        <taxon>Pseudomonadati</taxon>
        <taxon>Bacteroidota</taxon>
        <taxon>Sphingobacteriia</taxon>
        <taxon>Sphingobacteriales</taxon>
        <taxon>Sphingobacteriaceae</taxon>
        <taxon>Olivibacter</taxon>
    </lineage>
</organism>
<evidence type="ECO:0000313" key="2">
    <source>
        <dbReference type="EMBL" id="GAA4803144.1"/>
    </source>
</evidence>
<dbReference type="EMBL" id="BAABIQ010000043">
    <property type="protein sequence ID" value="GAA4803144.1"/>
    <property type="molecule type" value="Genomic_DNA"/>
</dbReference>
<dbReference type="Proteomes" id="UP001501411">
    <property type="component" value="Unassembled WGS sequence"/>
</dbReference>
<protein>
    <recommendedName>
        <fullName evidence="1">Outer membrane protein beta-barrel domain-containing protein</fullName>
    </recommendedName>
</protein>
<evidence type="ECO:0000313" key="3">
    <source>
        <dbReference type="Proteomes" id="UP001501411"/>
    </source>
</evidence>
<dbReference type="Pfam" id="PF13568">
    <property type="entry name" value="OMP_b-brl_2"/>
    <property type="match status" value="1"/>
</dbReference>
<feature type="domain" description="Outer membrane protein beta-barrel" evidence="1">
    <location>
        <begin position="20"/>
        <end position="235"/>
    </location>
</feature>
<evidence type="ECO:0000259" key="1">
    <source>
        <dbReference type="Pfam" id="PF13568"/>
    </source>
</evidence>